<keyword evidence="2" id="KW-1185">Reference proteome</keyword>
<dbReference type="EMBL" id="FQYR01000002">
    <property type="protein sequence ID" value="SHI70418.1"/>
    <property type="molecule type" value="Genomic_DNA"/>
</dbReference>
<accession>A0A1M6DBK8</accession>
<dbReference type="AlphaFoldDB" id="A0A1M6DBK8"/>
<proteinExistence type="predicted"/>
<dbReference type="InParanoid" id="A0A1M6DBK8"/>
<sequence>MTSTNSPGNPLIKTDCIGRVRLDKKHREALLDTFEKSPLSGTKFAALHGVKYQTFATWVQNRKRERDESRRRTLACDYGVGVRTNLLLTTYPSSSIMNLQTKFFWISLIVRNICPSWNSINPYLE</sequence>
<evidence type="ECO:0008006" key="3">
    <source>
        <dbReference type="Google" id="ProtNLM"/>
    </source>
</evidence>
<protein>
    <recommendedName>
        <fullName evidence="3">Transposase</fullName>
    </recommendedName>
</protein>
<dbReference type="Proteomes" id="UP000184510">
    <property type="component" value="Unassembled WGS sequence"/>
</dbReference>
<name>A0A1M6DBK8_9BACT</name>
<evidence type="ECO:0000313" key="1">
    <source>
        <dbReference type="EMBL" id="SHI70418.1"/>
    </source>
</evidence>
<dbReference type="STRING" id="1123071.SAMN02745181_0691"/>
<reference evidence="1 2" key="1">
    <citation type="submission" date="2016-11" db="EMBL/GenBank/DDBJ databases">
        <authorList>
            <person name="Jaros S."/>
            <person name="Januszkiewicz K."/>
            <person name="Wedrychowicz H."/>
        </authorList>
    </citation>
    <scope>NUCLEOTIDE SEQUENCE [LARGE SCALE GENOMIC DNA]</scope>
    <source>
        <strain evidence="1 2">DSM 18772</strain>
    </source>
</reference>
<evidence type="ECO:0000313" key="2">
    <source>
        <dbReference type="Proteomes" id="UP000184510"/>
    </source>
</evidence>
<organism evidence="1 2">
    <name type="scientific">Rubritalea squalenifaciens DSM 18772</name>
    <dbReference type="NCBI Taxonomy" id="1123071"/>
    <lineage>
        <taxon>Bacteria</taxon>
        <taxon>Pseudomonadati</taxon>
        <taxon>Verrucomicrobiota</taxon>
        <taxon>Verrucomicrobiia</taxon>
        <taxon>Verrucomicrobiales</taxon>
        <taxon>Rubritaleaceae</taxon>
        <taxon>Rubritalea</taxon>
    </lineage>
</organism>
<gene>
    <name evidence="1" type="ORF">SAMN02745181_0691</name>
</gene>